<keyword evidence="1" id="KW-0732">Signal</keyword>
<evidence type="ECO:0008006" key="3">
    <source>
        <dbReference type="Google" id="ProtNLM"/>
    </source>
</evidence>
<evidence type="ECO:0000313" key="2">
    <source>
        <dbReference type="EMBL" id="MBX24264.1"/>
    </source>
</evidence>
<reference evidence="2" key="1">
    <citation type="submission" date="2018-02" db="EMBL/GenBank/DDBJ databases">
        <title>Rhizophora mucronata_Transcriptome.</title>
        <authorList>
            <person name="Meera S.P."/>
            <person name="Sreeshan A."/>
            <person name="Augustine A."/>
        </authorList>
    </citation>
    <scope>NUCLEOTIDE SEQUENCE</scope>
    <source>
        <tissue evidence="2">Leaf</tissue>
    </source>
</reference>
<organism evidence="2">
    <name type="scientific">Rhizophora mucronata</name>
    <name type="common">Asiatic mangrove</name>
    <dbReference type="NCBI Taxonomy" id="61149"/>
    <lineage>
        <taxon>Eukaryota</taxon>
        <taxon>Viridiplantae</taxon>
        <taxon>Streptophyta</taxon>
        <taxon>Embryophyta</taxon>
        <taxon>Tracheophyta</taxon>
        <taxon>Spermatophyta</taxon>
        <taxon>Magnoliopsida</taxon>
        <taxon>eudicotyledons</taxon>
        <taxon>Gunneridae</taxon>
        <taxon>Pentapetalae</taxon>
        <taxon>rosids</taxon>
        <taxon>fabids</taxon>
        <taxon>Malpighiales</taxon>
        <taxon>Rhizophoraceae</taxon>
        <taxon>Rhizophora</taxon>
    </lineage>
</organism>
<feature type="signal peptide" evidence="1">
    <location>
        <begin position="1"/>
        <end position="19"/>
    </location>
</feature>
<feature type="chain" id="PRO_5015144347" description="Secreted protein" evidence="1">
    <location>
        <begin position="20"/>
        <end position="69"/>
    </location>
</feature>
<protein>
    <recommendedName>
        <fullName evidence="3">Secreted protein</fullName>
    </recommendedName>
</protein>
<proteinExistence type="predicted"/>
<accession>A0A2P2M230</accession>
<evidence type="ECO:0000256" key="1">
    <source>
        <dbReference type="SAM" id="SignalP"/>
    </source>
</evidence>
<name>A0A2P2M230_RHIMU</name>
<dbReference type="EMBL" id="GGEC01043780">
    <property type="protein sequence ID" value="MBX24264.1"/>
    <property type="molecule type" value="Transcribed_RNA"/>
</dbReference>
<sequence>MVGSAFAEILFLVFGDVSCSTSCLKSKETILNEFADKNSSNLGSEQFWHFMYLLCRQVTIHWIPNELTG</sequence>
<dbReference type="AlphaFoldDB" id="A0A2P2M230"/>